<dbReference type="RefSeq" id="YP_002899007.1">
    <property type="nucleotide sequence ID" value="NC_012696.1"/>
</dbReference>
<protein>
    <submittedName>
        <fullName evidence="1">N4 gp53-like protein</fullName>
    </submittedName>
</protein>
<dbReference type="KEGG" id="vg:7874812"/>
<dbReference type="SUPFAM" id="SSF49785">
    <property type="entry name" value="Galactose-binding domain-like"/>
    <property type="match status" value="1"/>
</dbReference>
<organism evidence="1 2">
    <name type="scientific">Sulfitobacter phage EE36phi1</name>
    <dbReference type="NCBI Taxonomy" id="490913"/>
    <lineage>
        <taxon>Viruses</taxon>
        <taxon>Duplodnaviria</taxon>
        <taxon>Heunggongvirae</taxon>
        <taxon>Uroviricota</taxon>
        <taxon>Caudoviricetes</taxon>
        <taxon>Schitoviridae</taxon>
        <taxon>Rhodovirinae</taxon>
        <taxon>Aorunvirus</taxon>
        <taxon>Aorunvirus EE36phi1</taxon>
    </lineage>
</organism>
<dbReference type="EMBL" id="FJ591094">
    <property type="protein sequence ID" value="ACL81425.1"/>
    <property type="molecule type" value="Genomic_DNA"/>
</dbReference>
<reference evidence="1 2" key="1">
    <citation type="journal article" date="2009" name="Environ. Microbiol.">
        <title>Genome sequences of two novel phages infecting marine roseobacters.</title>
        <authorList>
            <person name="Zhao Y."/>
            <person name="Wang K."/>
            <person name="Jiao N."/>
            <person name="Chen F."/>
        </authorList>
    </citation>
    <scope>NUCLEOTIDE SEQUENCE</scope>
    <source>
        <strain evidence="1">EE36P1</strain>
    </source>
</reference>
<proteinExistence type="predicted"/>
<name>C4NTF9_9CAUD</name>
<dbReference type="Proteomes" id="UP000002342">
    <property type="component" value="Segment"/>
</dbReference>
<dbReference type="GeneID" id="7874812"/>
<dbReference type="Gene3D" id="2.60.40.2700">
    <property type="match status" value="1"/>
</dbReference>
<evidence type="ECO:0000313" key="2">
    <source>
        <dbReference type="Proteomes" id="UP000002342"/>
    </source>
</evidence>
<sequence>MPHPPLYPWGQDDDRTRSIDVVHIEPSIREGVHLVSSLYGREASSPLYRFPPVSSNNAWIRGDALIPAVLTAEEGTWNASPSATFEYQWMANGIDIPFATQKTWLSSIEYDGQDITVEIKGINYLGQDITITSPLRISIIEPIVVNEQENFLITGLQSGTNAQVTYDQRTLITTGIGALDRIDVNRAVAYYLTGISTDDRLDTNQMSMHFITGLQRVDTLSVQDAGSIAVINMQYADPLEEGLPVHMNLKNPDAEMGMLGWTNFGSVQFDSDAERSGDYSWNGGDNVGPSGSNTPFSYIWQNVPIEAAWIPDVDLGLTNLEVYWYQFTDDGTDMANVRVEYFDVNMTLLGQDNGPGLWASPSNIWFYRTFENPIPANTRWVRIYLEFNLQSGNNNNAAIDDVSMYIRKGAKVNKRDFGPLFEQWRLRFTKANTWSGTGLSEIEFRPTPSGTDLTTGGSPIFGSAGLGVLNADYAFDDLRNTGYWAGEENGIANGTAWVGYDMGTPVRPEIVDITARSGSDSLQVGREFYIEGSNDGIRWTPVQFFREELVGTFTSGQRKQYTIPRGAFDWFTAYFSGAGYLYERSTTVSDDMAGKGNIWICETRLNIDELRVLVDDNQLTPFNYRLQLCRINYQKNGVFQPGMISEVLKDFTLSSAGLNAGPTWVSQACTTSHEFEVGESFLIRFFDLNAATNPVQANEGRTRYITFNGEQNEYMIRNGIARRIAAWAGGPATPEIGQINPNGSSNGTRYFTLDFKGSIY</sequence>
<dbReference type="OrthoDB" id="3061at10239"/>
<evidence type="ECO:0000313" key="1">
    <source>
        <dbReference type="EMBL" id="ACL81425.1"/>
    </source>
</evidence>
<keyword evidence="2" id="KW-1185">Reference proteome</keyword>
<dbReference type="Gene3D" id="2.60.120.260">
    <property type="entry name" value="Galactose-binding domain-like"/>
    <property type="match status" value="2"/>
</dbReference>
<dbReference type="InterPro" id="IPR008979">
    <property type="entry name" value="Galactose-bd-like_sf"/>
</dbReference>
<accession>C4NTF9</accession>